<proteinExistence type="inferred from homology"/>
<gene>
    <name evidence="13" type="primary">obgE</name>
    <name evidence="9" type="synonym">obg</name>
    <name evidence="13" type="ORF">PYS61_00325</name>
</gene>
<dbReference type="Gene3D" id="2.70.210.12">
    <property type="entry name" value="GTP1/OBG domain"/>
    <property type="match status" value="1"/>
</dbReference>
<dbReference type="Gene3D" id="3.40.50.300">
    <property type="entry name" value="P-loop containing nucleotide triphosphate hydrolases"/>
    <property type="match status" value="1"/>
</dbReference>
<feature type="domain" description="Obg" evidence="10">
    <location>
        <begin position="3"/>
        <end position="157"/>
    </location>
</feature>
<keyword evidence="14" id="KW-1185">Reference proteome</keyword>
<evidence type="ECO:0000313" key="14">
    <source>
        <dbReference type="Proteomes" id="UP001220478"/>
    </source>
</evidence>
<dbReference type="SUPFAM" id="SSF52540">
    <property type="entry name" value="P-loop containing nucleoside triphosphate hydrolases"/>
    <property type="match status" value="1"/>
</dbReference>
<keyword evidence="8 9" id="KW-0342">GTP-binding</keyword>
<evidence type="ECO:0000256" key="2">
    <source>
        <dbReference type="ARBA" id="ARBA00007699"/>
    </source>
</evidence>
<feature type="binding site" evidence="9">
    <location>
        <begin position="190"/>
        <end position="194"/>
    </location>
    <ligand>
        <name>GTP</name>
        <dbReference type="ChEBI" id="CHEBI:37565"/>
    </ligand>
</feature>
<keyword evidence="5 9" id="KW-0547">Nucleotide-binding</keyword>
<comment type="subcellular location">
    <subcellularLocation>
        <location evidence="9">Cytoplasm</location>
    </subcellularLocation>
</comment>
<dbReference type="InterPro" id="IPR036346">
    <property type="entry name" value="GTP-bd_prot_GTP1/OBG_C_sf"/>
</dbReference>
<dbReference type="NCBIfam" id="TIGR03595">
    <property type="entry name" value="Obg_CgtA_exten"/>
    <property type="match status" value="1"/>
</dbReference>
<name>A0ABY8C885_9FIRM</name>
<dbReference type="InterPro" id="IPR045086">
    <property type="entry name" value="OBG_GTPase"/>
</dbReference>
<dbReference type="PANTHER" id="PTHR11702:SF31">
    <property type="entry name" value="MITOCHONDRIAL RIBOSOME-ASSOCIATED GTPASE 2"/>
    <property type="match status" value="1"/>
</dbReference>
<evidence type="ECO:0000256" key="4">
    <source>
        <dbReference type="ARBA" id="ARBA00022723"/>
    </source>
</evidence>
<feature type="binding site" evidence="9">
    <location>
        <begin position="211"/>
        <end position="214"/>
    </location>
    <ligand>
        <name>GTP</name>
        <dbReference type="ChEBI" id="CHEBI:37565"/>
    </ligand>
</feature>
<reference evidence="13 14" key="1">
    <citation type="submission" date="2023-02" db="EMBL/GenBank/DDBJ databases">
        <title>Novel Oscillospiraceae bacterial genomes.</title>
        <authorList>
            <person name="Srinivasan S."/>
            <person name="Austin M.N."/>
            <person name="Fiedler T.L."/>
            <person name="Strenk S.M."/>
            <person name="Agnew K.J."/>
            <person name="Nagana Gowda G.A."/>
            <person name="Raftery D."/>
            <person name="Beamer M.A."/>
            <person name="Achilles S.L."/>
            <person name="Wiesenfeld H.C."/>
            <person name="Fredricks D.N."/>
            <person name="Hillier S.L."/>
        </authorList>
    </citation>
    <scope>NUCLEOTIDE SEQUENCE [LARGE SCALE GENOMIC DNA]</scope>
    <source>
        <strain evidence="13 14">CHIC02 1186E3-8</strain>
    </source>
</reference>
<comment type="cofactor">
    <cofactor evidence="1 9">
        <name>Mg(2+)</name>
        <dbReference type="ChEBI" id="CHEBI:18420"/>
    </cofactor>
</comment>
<dbReference type="Gene3D" id="3.30.300.350">
    <property type="entry name" value="GTP-binding protein OBG, C-terminal domain"/>
    <property type="match status" value="1"/>
</dbReference>
<accession>A0ABY8C885</accession>
<evidence type="ECO:0000259" key="11">
    <source>
        <dbReference type="Pfam" id="PF01926"/>
    </source>
</evidence>
<comment type="function">
    <text evidence="9">An essential GTPase which binds GTP, GDP and possibly (p)ppGpp with moderate affinity, with high nucleotide exchange rates and a fairly low GTP hydrolysis rate. Plays a role in control of the cell cycle, stress response, ribosome biogenesis and in those bacteria that undergo differentiation, in morphogenesis control.</text>
</comment>
<dbReference type="PIRSF" id="PIRSF002401">
    <property type="entry name" value="GTP_bd_Obg/CgtA"/>
    <property type="match status" value="1"/>
</dbReference>
<evidence type="ECO:0000259" key="12">
    <source>
        <dbReference type="Pfam" id="PF09269"/>
    </source>
</evidence>
<organism evidence="13 14">
    <name type="scientific">Amygdalobacter indicium</name>
    <dbReference type="NCBI Taxonomy" id="3029272"/>
    <lineage>
        <taxon>Bacteria</taxon>
        <taxon>Bacillati</taxon>
        <taxon>Bacillota</taxon>
        <taxon>Clostridia</taxon>
        <taxon>Eubacteriales</taxon>
        <taxon>Oscillospiraceae</taxon>
        <taxon>Amygdalobacter</taxon>
    </lineage>
</organism>
<evidence type="ECO:0000256" key="5">
    <source>
        <dbReference type="ARBA" id="ARBA00022741"/>
    </source>
</evidence>
<dbReference type="InterPro" id="IPR031167">
    <property type="entry name" value="G_OBG"/>
</dbReference>
<dbReference type="Pfam" id="PF09269">
    <property type="entry name" value="DUF1967"/>
    <property type="match status" value="1"/>
</dbReference>
<dbReference type="InterPro" id="IPR006074">
    <property type="entry name" value="GTP1-OBG_CS"/>
</dbReference>
<evidence type="ECO:0000256" key="9">
    <source>
        <dbReference type="HAMAP-Rule" id="MF_01454"/>
    </source>
</evidence>
<dbReference type="NCBIfam" id="NF008954">
    <property type="entry name" value="PRK12296.1"/>
    <property type="match status" value="1"/>
</dbReference>
<feature type="binding site" evidence="9">
    <location>
        <begin position="310"/>
        <end position="312"/>
    </location>
    <ligand>
        <name>GTP</name>
        <dbReference type="ChEBI" id="CHEBI:37565"/>
    </ligand>
</feature>
<comment type="similarity">
    <text evidence="2 9">Belongs to the TRAFAC class OBG-HflX-like GTPase superfamily. OBG GTPase family.</text>
</comment>
<dbReference type="Pfam" id="PF01018">
    <property type="entry name" value="GTP1_OBG"/>
    <property type="match status" value="1"/>
</dbReference>
<dbReference type="EMBL" id="CP118868">
    <property type="protein sequence ID" value="WEG35642.1"/>
    <property type="molecule type" value="Genomic_DNA"/>
</dbReference>
<dbReference type="PRINTS" id="PR00326">
    <property type="entry name" value="GTP1OBG"/>
</dbReference>
<evidence type="ECO:0000259" key="10">
    <source>
        <dbReference type="Pfam" id="PF01018"/>
    </source>
</evidence>
<keyword evidence="7 9" id="KW-0460">Magnesium</keyword>
<dbReference type="HAMAP" id="MF_01454">
    <property type="entry name" value="GTPase_Obg"/>
    <property type="match status" value="1"/>
</dbReference>
<evidence type="ECO:0000313" key="13">
    <source>
        <dbReference type="EMBL" id="WEG35642.1"/>
    </source>
</evidence>
<evidence type="ECO:0000256" key="8">
    <source>
        <dbReference type="ARBA" id="ARBA00023134"/>
    </source>
</evidence>
<sequence length="425" mass="46849">MFIDEAKIMIRSGDGGDGRISFYRGKYIPKGGPDGGNGGRGGHVYFVGDANLRTLQDFRYKRRYVAMNGEMGGKGKCFGAKGQDLYIRVPLGTIVKDADDLHVIADIVRDGQKVMAAEGGRGGVGNTAYATATRQSPNFAKAGARGEERNIQLELKLLADVALIGMPNVGKSTLLSVLTKAKPKIADYHFTTLEPQLGIAQVGEDSFVLADIPGLIEGASEGLGLGDQFLKHIERTRLFVHVLDASGSEGRDPWQDFQIINEELVKYRSDLKDRPQIVLLNKTDLATSEQIAALTKKLQTAGYNTVLPICAPIQSGTKEALYAMNRELKKMPTVKAVLPEEEAEVEKVYNLDQQNVRVRHDDYGYHVEAPWLDRFLRSINFDDTQSMSYFQKMLEKRGVNAALIAAGIKEGDTVIMEDLEFEYIP</sequence>
<dbReference type="InterPro" id="IPR027417">
    <property type="entry name" value="P-loop_NTPase"/>
</dbReference>
<protein>
    <recommendedName>
        <fullName evidence="9">GTPase Obg</fullName>
        <ecNumber evidence="9">3.6.5.-</ecNumber>
    </recommendedName>
    <alternativeName>
        <fullName evidence="9">GTP-binding protein Obg</fullName>
    </alternativeName>
</protein>
<keyword evidence="3 9" id="KW-0963">Cytoplasm</keyword>
<dbReference type="NCBIfam" id="NF008955">
    <property type="entry name" value="PRK12297.1"/>
    <property type="match status" value="1"/>
</dbReference>
<keyword evidence="6 9" id="KW-0378">Hydrolase</keyword>
<dbReference type="NCBIfam" id="TIGR02729">
    <property type="entry name" value="Obg_CgtA"/>
    <property type="match status" value="1"/>
</dbReference>
<dbReference type="InterPro" id="IPR015349">
    <property type="entry name" value="OCT_dom"/>
</dbReference>
<evidence type="ECO:0000256" key="6">
    <source>
        <dbReference type="ARBA" id="ARBA00022801"/>
    </source>
</evidence>
<dbReference type="CDD" id="cd01898">
    <property type="entry name" value="Obg"/>
    <property type="match status" value="1"/>
</dbReference>
<feature type="domain" description="OCT" evidence="12">
    <location>
        <begin position="359"/>
        <end position="423"/>
    </location>
</feature>
<feature type="domain" description="G" evidence="11">
    <location>
        <begin position="160"/>
        <end position="282"/>
    </location>
</feature>
<dbReference type="EC" id="3.6.5.-" evidence="9"/>
<dbReference type="PROSITE" id="PS00905">
    <property type="entry name" value="GTP1_OBG"/>
    <property type="match status" value="1"/>
</dbReference>
<dbReference type="InterPro" id="IPR036726">
    <property type="entry name" value="GTP1_OBG_dom_sf"/>
</dbReference>
<dbReference type="Proteomes" id="UP001220478">
    <property type="component" value="Chromosome"/>
</dbReference>
<feature type="binding site" evidence="9">
    <location>
        <position position="172"/>
    </location>
    <ligand>
        <name>Mg(2+)</name>
        <dbReference type="ChEBI" id="CHEBI:18420"/>
    </ligand>
</feature>
<dbReference type="Pfam" id="PF01926">
    <property type="entry name" value="MMR_HSR1"/>
    <property type="match status" value="1"/>
</dbReference>
<feature type="binding site" evidence="9">
    <location>
        <begin position="281"/>
        <end position="284"/>
    </location>
    <ligand>
        <name>GTP</name>
        <dbReference type="ChEBI" id="CHEBI:37565"/>
    </ligand>
</feature>
<evidence type="ECO:0000256" key="3">
    <source>
        <dbReference type="ARBA" id="ARBA00022490"/>
    </source>
</evidence>
<dbReference type="InterPro" id="IPR006073">
    <property type="entry name" value="GTP-bd"/>
</dbReference>
<dbReference type="InterPro" id="IPR006169">
    <property type="entry name" value="GTP1_OBG_dom"/>
</dbReference>
<comment type="subunit">
    <text evidence="9">Monomer.</text>
</comment>
<feature type="binding site" evidence="9">
    <location>
        <begin position="165"/>
        <end position="172"/>
    </location>
    <ligand>
        <name>GTP</name>
        <dbReference type="ChEBI" id="CHEBI:37565"/>
    </ligand>
</feature>
<evidence type="ECO:0000256" key="7">
    <source>
        <dbReference type="ARBA" id="ARBA00022842"/>
    </source>
</evidence>
<dbReference type="NCBIfam" id="NF008956">
    <property type="entry name" value="PRK12299.1"/>
    <property type="match status" value="1"/>
</dbReference>
<dbReference type="InterPro" id="IPR014100">
    <property type="entry name" value="GTP-bd_Obg/CgtA"/>
</dbReference>
<dbReference type="SUPFAM" id="SSF102741">
    <property type="entry name" value="Obg GTP-binding protein C-terminal domain"/>
    <property type="match status" value="1"/>
</dbReference>
<keyword evidence="4 9" id="KW-0479">Metal-binding</keyword>
<evidence type="ECO:0000256" key="1">
    <source>
        <dbReference type="ARBA" id="ARBA00001946"/>
    </source>
</evidence>
<dbReference type="PANTHER" id="PTHR11702">
    <property type="entry name" value="DEVELOPMENTALLY REGULATED GTP-BINDING PROTEIN-RELATED"/>
    <property type="match status" value="1"/>
</dbReference>
<dbReference type="SUPFAM" id="SSF82051">
    <property type="entry name" value="Obg GTP-binding protein N-terminal domain"/>
    <property type="match status" value="1"/>
</dbReference>
<dbReference type="RefSeq" id="WP_315571775.1">
    <property type="nucleotide sequence ID" value="NZ_CP118868.1"/>
</dbReference>
<feature type="binding site" evidence="9">
    <location>
        <position position="192"/>
    </location>
    <ligand>
        <name>Mg(2+)</name>
        <dbReference type="ChEBI" id="CHEBI:18420"/>
    </ligand>
</feature>